<proteinExistence type="predicted"/>
<gene>
    <name evidence="1" type="ORF">C6T65_22550</name>
</gene>
<dbReference type="AlphaFoldDB" id="A0AA45BBT4"/>
<reference evidence="1 2" key="1">
    <citation type="submission" date="2018-03" db="EMBL/GenBank/DDBJ databases">
        <authorList>
            <person name="Nguyen K."/>
            <person name="Fouts D."/>
            <person name="Sutton G."/>
        </authorList>
    </citation>
    <scope>NUCLEOTIDE SEQUENCE [LARGE SCALE GENOMIC DNA]</scope>
    <source>
        <strain evidence="1 2">AU3578</strain>
    </source>
</reference>
<dbReference type="EMBL" id="PVHK01000169">
    <property type="protein sequence ID" value="PRH40137.1"/>
    <property type="molecule type" value="Genomic_DNA"/>
</dbReference>
<evidence type="ECO:0000313" key="2">
    <source>
        <dbReference type="Proteomes" id="UP000237632"/>
    </source>
</evidence>
<evidence type="ECO:0000313" key="1">
    <source>
        <dbReference type="EMBL" id="PRH40137.1"/>
    </source>
</evidence>
<name>A0AA45BBT4_BURVI</name>
<accession>A0AA45BBT4</accession>
<organism evidence="1 2">
    <name type="scientific">Burkholderia vietnamiensis</name>
    <dbReference type="NCBI Taxonomy" id="60552"/>
    <lineage>
        <taxon>Bacteria</taxon>
        <taxon>Pseudomonadati</taxon>
        <taxon>Pseudomonadota</taxon>
        <taxon>Betaproteobacteria</taxon>
        <taxon>Burkholderiales</taxon>
        <taxon>Burkholderiaceae</taxon>
        <taxon>Burkholderia</taxon>
        <taxon>Burkholderia cepacia complex</taxon>
    </lineage>
</organism>
<sequence>MASIIEAGGPARRKVRGAVVLAVEVMARAGAPRFASRNVIATGLAGGGRGADCRLSACPPVRLSACPPVRLSACPPVRLSACPLVRLSACPLVRLSACPLVRLSACRLSPVARRNSQIAGCRELTTRRAAGGCTRNRCKTRKALIGITHPPTPPHRHAHRRLQPKPAILGTTTSRVLARLRITHDDFSIYQGYLRYAEIVARHASNAQDAGIFTI</sequence>
<comment type="caution">
    <text evidence="1">The sequence shown here is derived from an EMBL/GenBank/DDBJ whole genome shotgun (WGS) entry which is preliminary data.</text>
</comment>
<protein>
    <submittedName>
        <fullName evidence="1">Uncharacterized protein</fullName>
    </submittedName>
</protein>
<dbReference type="Proteomes" id="UP000237632">
    <property type="component" value="Unassembled WGS sequence"/>
</dbReference>